<dbReference type="GO" id="GO:0008616">
    <property type="term" value="P:tRNA queuosine(34) biosynthetic process"/>
    <property type="evidence" value="ECO:0007669"/>
    <property type="project" value="UniProtKB-KW"/>
</dbReference>
<evidence type="ECO:0000256" key="4">
    <source>
        <dbReference type="ARBA" id="ARBA00022785"/>
    </source>
</evidence>
<comment type="caution">
    <text evidence="5">The sequence shown here is derived from an EMBL/GenBank/DDBJ whole genome shotgun (WGS) entry which is preliminary data.</text>
</comment>
<dbReference type="Proteomes" id="UP000681414">
    <property type="component" value="Unassembled WGS sequence"/>
</dbReference>
<accession>A0A942TE11</accession>
<dbReference type="AlphaFoldDB" id="A0A942TE11"/>
<evidence type="ECO:0000256" key="1">
    <source>
        <dbReference type="ARBA" id="ARBA00022490"/>
    </source>
</evidence>
<protein>
    <submittedName>
        <fullName evidence="5">S-adenosylmethionine:tRNA ribosyltransferase-isomerase</fullName>
    </submittedName>
</protein>
<keyword evidence="4" id="KW-0671">Queuosine biosynthesis</keyword>
<dbReference type="InterPro" id="IPR036100">
    <property type="entry name" value="QueA_sf"/>
</dbReference>
<evidence type="ECO:0000256" key="3">
    <source>
        <dbReference type="ARBA" id="ARBA00022691"/>
    </source>
</evidence>
<dbReference type="SUPFAM" id="SSF111337">
    <property type="entry name" value="QueA-like"/>
    <property type="match status" value="1"/>
</dbReference>
<reference evidence="5 6" key="1">
    <citation type="submission" date="2021-05" db="EMBL/GenBank/DDBJ databases">
        <title>Novel Bacillus species.</title>
        <authorList>
            <person name="Liu G."/>
        </authorList>
    </citation>
    <scope>NUCLEOTIDE SEQUENCE [LARGE SCALE GENOMIC DNA]</scope>
    <source>
        <strain evidence="6">FJAT-49780</strain>
    </source>
</reference>
<evidence type="ECO:0000313" key="5">
    <source>
        <dbReference type="EMBL" id="MBS4195968.1"/>
    </source>
</evidence>
<dbReference type="InterPro" id="IPR042119">
    <property type="entry name" value="QueA_dom2"/>
</dbReference>
<dbReference type="Gene3D" id="2.40.10.240">
    <property type="entry name" value="QueA-like"/>
    <property type="match status" value="1"/>
</dbReference>
<keyword evidence="1" id="KW-0963">Cytoplasm</keyword>
<dbReference type="RefSeq" id="WP_213125136.1">
    <property type="nucleotide sequence ID" value="NZ_JAGYPG010000002.1"/>
</dbReference>
<keyword evidence="3" id="KW-0949">S-adenosyl-L-methionine</keyword>
<sequence>MNVDATDFHIPSNLNASIPAEKRGASRDGVRLMVLDRVSGKTIHGQFKDLASYLKPGDLLVMNNSRTIPSVLRGRQGGRNVEVRLSRQLSDQQWDALVLNGLCKIGEKLIFESGITATIIGNGSERPLVRLLFSKGGVELYNMIFQFGEPIRYEYIETSWPLEAYQTVYATVPGSVEMASAGRAFSWALINHLKKEGIQTTFLQLHAGLSYYGDDHWPTPSKHPEQFHISEQTAKIVNRTRKDGGRVIAVGTTVVRALESASDYKGQVTPQDRLTDLFIKEGYPLKVVDGLLTGFHEPEASHLHLLTAFIKKDYLLKSYHEALEQEYLWHEFGDMNLILPMENE</sequence>
<evidence type="ECO:0000313" key="6">
    <source>
        <dbReference type="Proteomes" id="UP000681414"/>
    </source>
</evidence>
<dbReference type="PANTHER" id="PTHR30307:SF0">
    <property type="entry name" value="S-ADENOSYLMETHIONINE:TRNA RIBOSYLTRANSFERASE-ISOMERASE"/>
    <property type="match status" value="1"/>
</dbReference>
<name>A0A942TE11_9BACI</name>
<dbReference type="InterPro" id="IPR003699">
    <property type="entry name" value="QueA"/>
</dbReference>
<dbReference type="Gene3D" id="3.40.1780.10">
    <property type="entry name" value="QueA-like"/>
    <property type="match status" value="1"/>
</dbReference>
<dbReference type="GO" id="GO:0051075">
    <property type="term" value="F:S-adenosylmethionine:tRNA ribosyltransferase-isomerase activity"/>
    <property type="evidence" value="ECO:0007669"/>
    <property type="project" value="TreeGrafter"/>
</dbReference>
<organism evidence="5 6">
    <name type="scientific">Lederbergia citri</name>
    <dbReference type="NCBI Taxonomy" id="2833580"/>
    <lineage>
        <taxon>Bacteria</taxon>
        <taxon>Bacillati</taxon>
        <taxon>Bacillota</taxon>
        <taxon>Bacilli</taxon>
        <taxon>Bacillales</taxon>
        <taxon>Bacillaceae</taxon>
        <taxon>Lederbergia</taxon>
    </lineage>
</organism>
<dbReference type="PANTHER" id="PTHR30307">
    <property type="entry name" value="S-ADENOSYLMETHIONINE:TRNA RIBOSYLTRANSFERASE-ISOMERASE"/>
    <property type="match status" value="1"/>
</dbReference>
<keyword evidence="2" id="KW-0808">Transferase</keyword>
<dbReference type="InterPro" id="IPR042118">
    <property type="entry name" value="QueA_dom1"/>
</dbReference>
<dbReference type="EMBL" id="JAGYPG010000002">
    <property type="protein sequence ID" value="MBS4195968.1"/>
    <property type="molecule type" value="Genomic_DNA"/>
</dbReference>
<dbReference type="Pfam" id="PF02547">
    <property type="entry name" value="Queuosine_synth"/>
    <property type="match status" value="1"/>
</dbReference>
<evidence type="ECO:0000256" key="2">
    <source>
        <dbReference type="ARBA" id="ARBA00022679"/>
    </source>
</evidence>
<proteinExistence type="predicted"/>
<keyword evidence="6" id="KW-1185">Reference proteome</keyword>
<gene>
    <name evidence="5" type="ORF">KHA97_12950</name>
</gene>